<keyword evidence="6" id="KW-0687">Ribonucleoprotein</keyword>
<keyword evidence="4" id="KW-0012">Acyltransferase</keyword>
<name>A0A932M231_UNCTE</name>
<dbReference type="GO" id="GO:0005840">
    <property type="term" value="C:ribosome"/>
    <property type="evidence" value="ECO:0007669"/>
    <property type="project" value="UniProtKB-KW"/>
</dbReference>
<keyword evidence="2" id="KW-0963">Cytoplasm</keyword>
<dbReference type="PANTHER" id="PTHR43420:SF44">
    <property type="entry name" value="ACETYLTRANSFERASE YPEA"/>
    <property type="match status" value="1"/>
</dbReference>
<evidence type="ECO:0000256" key="3">
    <source>
        <dbReference type="ARBA" id="ARBA00022679"/>
    </source>
</evidence>
<feature type="domain" description="N-acetyltransferase" evidence="5">
    <location>
        <begin position="9"/>
        <end position="159"/>
    </location>
</feature>
<dbReference type="InterPro" id="IPR006464">
    <property type="entry name" value="AcTrfase_RimI/Ard1"/>
</dbReference>
<dbReference type="InterPro" id="IPR016181">
    <property type="entry name" value="Acyl_CoA_acyltransferase"/>
</dbReference>
<dbReference type="NCBIfam" id="TIGR01575">
    <property type="entry name" value="rimI"/>
    <property type="match status" value="1"/>
</dbReference>
<dbReference type="AlphaFoldDB" id="A0A932M231"/>
<dbReference type="SUPFAM" id="SSF55729">
    <property type="entry name" value="Acyl-CoA N-acyltransferases (Nat)"/>
    <property type="match status" value="1"/>
</dbReference>
<accession>A0A932M231</accession>
<gene>
    <name evidence="6" type="primary">rimI</name>
    <name evidence="6" type="ORF">HYY65_13830</name>
</gene>
<evidence type="ECO:0000256" key="4">
    <source>
        <dbReference type="ARBA" id="ARBA00023315"/>
    </source>
</evidence>
<proteinExistence type="inferred from homology"/>
<dbReference type="PANTHER" id="PTHR43420">
    <property type="entry name" value="ACETYLTRANSFERASE"/>
    <property type="match status" value="1"/>
</dbReference>
<dbReference type="Gene3D" id="3.40.630.30">
    <property type="match status" value="1"/>
</dbReference>
<keyword evidence="6" id="KW-0689">Ribosomal protein</keyword>
<dbReference type="InterPro" id="IPR000182">
    <property type="entry name" value="GNAT_dom"/>
</dbReference>
<dbReference type="PROSITE" id="PS51186">
    <property type="entry name" value="GNAT"/>
    <property type="match status" value="1"/>
</dbReference>
<dbReference type="InterPro" id="IPR050680">
    <property type="entry name" value="YpeA/RimI_acetyltransf"/>
</dbReference>
<dbReference type="Pfam" id="PF00583">
    <property type="entry name" value="Acetyltransf_1"/>
    <property type="match status" value="1"/>
</dbReference>
<dbReference type="Proteomes" id="UP000741360">
    <property type="component" value="Unassembled WGS sequence"/>
</dbReference>
<evidence type="ECO:0000256" key="1">
    <source>
        <dbReference type="ARBA" id="ARBA00005395"/>
    </source>
</evidence>
<reference evidence="6" key="1">
    <citation type="submission" date="2020-07" db="EMBL/GenBank/DDBJ databases">
        <title>Huge and variable diversity of episymbiotic CPR bacteria and DPANN archaea in groundwater ecosystems.</title>
        <authorList>
            <person name="He C.Y."/>
            <person name="Keren R."/>
            <person name="Whittaker M."/>
            <person name="Farag I.F."/>
            <person name="Doudna J."/>
            <person name="Cate J.H.D."/>
            <person name="Banfield J.F."/>
        </authorList>
    </citation>
    <scope>NUCLEOTIDE SEQUENCE</scope>
    <source>
        <strain evidence="6">NC_groundwater_717_Ag_S-0.2um_59_8</strain>
    </source>
</reference>
<dbReference type="EMBL" id="JACPSX010000264">
    <property type="protein sequence ID" value="MBI3016105.1"/>
    <property type="molecule type" value="Genomic_DNA"/>
</dbReference>
<dbReference type="GO" id="GO:0008080">
    <property type="term" value="F:N-acetyltransferase activity"/>
    <property type="evidence" value="ECO:0007669"/>
    <property type="project" value="InterPro"/>
</dbReference>
<dbReference type="CDD" id="cd04301">
    <property type="entry name" value="NAT_SF"/>
    <property type="match status" value="1"/>
</dbReference>
<evidence type="ECO:0000256" key="2">
    <source>
        <dbReference type="ARBA" id="ARBA00022490"/>
    </source>
</evidence>
<evidence type="ECO:0000259" key="5">
    <source>
        <dbReference type="PROSITE" id="PS51186"/>
    </source>
</evidence>
<comment type="similarity">
    <text evidence="1">Belongs to the acetyltransferase family. RimI subfamily.</text>
</comment>
<organism evidence="6 7">
    <name type="scientific">Tectimicrobiota bacterium</name>
    <dbReference type="NCBI Taxonomy" id="2528274"/>
    <lineage>
        <taxon>Bacteria</taxon>
        <taxon>Pseudomonadati</taxon>
        <taxon>Nitrospinota/Tectimicrobiota group</taxon>
        <taxon>Candidatus Tectimicrobiota</taxon>
    </lineage>
</organism>
<evidence type="ECO:0000313" key="7">
    <source>
        <dbReference type="Proteomes" id="UP000741360"/>
    </source>
</evidence>
<sequence>MSQEVDRKTTIEPMTPEDLDSVMAIENLSFSSPWPRSSFVHELKLDGLSYNLVIRYPNSGFPRGVAGYVCFWHVVDEVHITNLAVHPDLRRHGLGRSLIREVRRFAAAHEARRLLLEVRRSNVPAQNLYRGLGFSPIGVRRGYYEDTREDALMMELLLP</sequence>
<comment type="caution">
    <text evidence="6">The sequence shown here is derived from an EMBL/GenBank/DDBJ whole genome shotgun (WGS) entry which is preliminary data.</text>
</comment>
<protein>
    <submittedName>
        <fullName evidence="6">Ribosomal protein S18-alanine N-acetyltransferase</fullName>
    </submittedName>
</protein>
<evidence type="ECO:0000313" key="6">
    <source>
        <dbReference type="EMBL" id="MBI3016105.1"/>
    </source>
</evidence>
<keyword evidence="3" id="KW-0808">Transferase</keyword>